<evidence type="ECO:0000256" key="1">
    <source>
        <dbReference type="ARBA" id="ARBA00004127"/>
    </source>
</evidence>
<reference evidence="6 7" key="1">
    <citation type="submission" date="2016-03" db="EMBL/GenBank/DDBJ databases">
        <title>Acetic acid bacteria sequencing.</title>
        <authorList>
            <person name="Brandt J."/>
            <person name="Jakob F."/>
            <person name="Vogel R.F."/>
        </authorList>
    </citation>
    <scope>NUCLEOTIDE SEQUENCE [LARGE SCALE GENOMIC DNA]</scope>
    <source>
        <strain evidence="6 7">TMW2.1153</strain>
    </source>
</reference>
<evidence type="ECO:0000256" key="3">
    <source>
        <dbReference type="ARBA" id="ARBA00022989"/>
    </source>
</evidence>
<dbReference type="InterPro" id="IPR007318">
    <property type="entry name" value="Phopholipid_MeTrfase"/>
</dbReference>
<gene>
    <name evidence="6" type="ORF">A0U92_01845</name>
</gene>
<dbReference type="AlphaFoldDB" id="A0A1U9KDB0"/>
<feature type="transmembrane region" description="Helical" evidence="5">
    <location>
        <begin position="25"/>
        <end position="47"/>
    </location>
</feature>
<dbReference type="InterPro" id="IPR052527">
    <property type="entry name" value="Metal_cation-efflux_comp"/>
</dbReference>
<dbReference type="RefSeq" id="WP_077811755.1">
    <property type="nucleotide sequence ID" value="NZ_CP014692.1"/>
</dbReference>
<dbReference type="Pfam" id="PF04191">
    <property type="entry name" value="PEMT"/>
    <property type="match status" value="1"/>
</dbReference>
<protein>
    <recommendedName>
        <fullName evidence="8">Isoprenylcysteine carboxyl methyltransferase</fullName>
    </recommendedName>
</protein>
<organism evidence="6 7">
    <name type="scientific">Acetobacter aceti</name>
    <dbReference type="NCBI Taxonomy" id="435"/>
    <lineage>
        <taxon>Bacteria</taxon>
        <taxon>Pseudomonadati</taxon>
        <taxon>Pseudomonadota</taxon>
        <taxon>Alphaproteobacteria</taxon>
        <taxon>Acetobacterales</taxon>
        <taxon>Acetobacteraceae</taxon>
        <taxon>Acetobacter</taxon>
        <taxon>Acetobacter subgen. Acetobacter</taxon>
    </lineage>
</organism>
<dbReference type="OrthoDB" id="7203053at2"/>
<dbReference type="GO" id="GO:0012505">
    <property type="term" value="C:endomembrane system"/>
    <property type="evidence" value="ECO:0007669"/>
    <property type="project" value="UniProtKB-SubCell"/>
</dbReference>
<dbReference type="Proteomes" id="UP000188937">
    <property type="component" value="Chromosome"/>
</dbReference>
<evidence type="ECO:0000256" key="2">
    <source>
        <dbReference type="ARBA" id="ARBA00022692"/>
    </source>
</evidence>
<keyword evidence="3 5" id="KW-1133">Transmembrane helix</keyword>
<evidence type="ECO:0000256" key="5">
    <source>
        <dbReference type="SAM" id="Phobius"/>
    </source>
</evidence>
<dbReference type="Gene3D" id="1.20.120.1630">
    <property type="match status" value="1"/>
</dbReference>
<dbReference type="KEGG" id="aace:A0U92_01845"/>
<evidence type="ECO:0000313" key="7">
    <source>
        <dbReference type="Proteomes" id="UP000188937"/>
    </source>
</evidence>
<feature type="transmembrane region" description="Helical" evidence="5">
    <location>
        <begin position="68"/>
        <end position="87"/>
    </location>
</feature>
<name>A0A1U9KDB0_ACEAC</name>
<sequence>MPLSKPCASLIELGEKTLLLGTGCYFVYANFTPVFVTHTFVASLYMAEALLDMAFTAMRRPGPVSRDWRDWLVAVMGTYASLLVVATPHATSLLPTVVCGGLALTGILLSLSAKLSLRESFGIIAASRQLKTGGPYKLVRHPMYAGYLLMQMAFLLQYPTARNTAALFFTWWMQIMRIRAEEKMLLTNREWTEWAKGVRWKLLPLVF</sequence>
<keyword evidence="7" id="KW-1185">Reference proteome</keyword>
<evidence type="ECO:0008006" key="8">
    <source>
        <dbReference type="Google" id="ProtNLM"/>
    </source>
</evidence>
<feature type="transmembrane region" description="Helical" evidence="5">
    <location>
        <begin position="93"/>
        <end position="117"/>
    </location>
</feature>
<evidence type="ECO:0000256" key="4">
    <source>
        <dbReference type="ARBA" id="ARBA00023136"/>
    </source>
</evidence>
<dbReference type="EMBL" id="CP014692">
    <property type="protein sequence ID" value="AQS83719.1"/>
    <property type="molecule type" value="Genomic_DNA"/>
</dbReference>
<accession>A0A1U9KDB0</accession>
<proteinExistence type="predicted"/>
<comment type="subcellular location">
    <subcellularLocation>
        <location evidence="1">Endomembrane system</location>
        <topology evidence="1">Multi-pass membrane protein</topology>
    </subcellularLocation>
</comment>
<dbReference type="PANTHER" id="PTHR43847">
    <property type="entry name" value="BLL3993 PROTEIN"/>
    <property type="match status" value="1"/>
</dbReference>
<dbReference type="PANTHER" id="PTHR43847:SF1">
    <property type="entry name" value="BLL3993 PROTEIN"/>
    <property type="match status" value="1"/>
</dbReference>
<keyword evidence="4 5" id="KW-0472">Membrane</keyword>
<keyword evidence="2 5" id="KW-0812">Transmembrane</keyword>
<evidence type="ECO:0000313" key="6">
    <source>
        <dbReference type="EMBL" id="AQS83719.1"/>
    </source>
</evidence>